<gene>
    <name evidence="1" type="ORF">BJ322DRAFT_781363</name>
</gene>
<dbReference type="OrthoDB" id="2884925at2759"/>
<evidence type="ECO:0000313" key="2">
    <source>
        <dbReference type="Proteomes" id="UP000736335"/>
    </source>
</evidence>
<evidence type="ECO:0000313" key="1">
    <source>
        <dbReference type="EMBL" id="KAF9786325.1"/>
    </source>
</evidence>
<name>A0A9P6L846_9AGAM</name>
<proteinExistence type="predicted"/>
<keyword evidence="2" id="KW-1185">Reference proteome</keyword>
<comment type="caution">
    <text evidence="1">The sequence shown here is derived from an EMBL/GenBank/DDBJ whole genome shotgun (WGS) entry which is preliminary data.</text>
</comment>
<sequence length="95" mass="11051">MTHRKTRSNLFKKQIDFGEVNRLRYAQNTHVPVFRLPFELLGEAFLHLVESGLRDDGTRFATGTFSFLQVCRRWNEVAVSLPQIWGWWVASAVKA</sequence>
<evidence type="ECO:0008006" key="3">
    <source>
        <dbReference type="Google" id="ProtNLM"/>
    </source>
</evidence>
<organism evidence="1 2">
    <name type="scientific">Thelephora terrestris</name>
    <dbReference type="NCBI Taxonomy" id="56493"/>
    <lineage>
        <taxon>Eukaryota</taxon>
        <taxon>Fungi</taxon>
        <taxon>Dikarya</taxon>
        <taxon>Basidiomycota</taxon>
        <taxon>Agaricomycotina</taxon>
        <taxon>Agaricomycetes</taxon>
        <taxon>Thelephorales</taxon>
        <taxon>Thelephoraceae</taxon>
        <taxon>Thelephora</taxon>
    </lineage>
</organism>
<reference evidence="1" key="1">
    <citation type="journal article" date="2020" name="Nat. Commun.">
        <title>Large-scale genome sequencing of mycorrhizal fungi provides insights into the early evolution of symbiotic traits.</title>
        <authorList>
            <person name="Miyauchi S."/>
            <person name="Kiss E."/>
            <person name="Kuo A."/>
            <person name="Drula E."/>
            <person name="Kohler A."/>
            <person name="Sanchez-Garcia M."/>
            <person name="Morin E."/>
            <person name="Andreopoulos B."/>
            <person name="Barry K.W."/>
            <person name="Bonito G."/>
            <person name="Buee M."/>
            <person name="Carver A."/>
            <person name="Chen C."/>
            <person name="Cichocki N."/>
            <person name="Clum A."/>
            <person name="Culley D."/>
            <person name="Crous P.W."/>
            <person name="Fauchery L."/>
            <person name="Girlanda M."/>
            <person name="Hayes R.D."/>
            <person name="Keri Z."/>
            <person name="LaButti K."/>
            <person name="Lipzen A."/>
            <person name="Lombard V."/>
            <person name="Magnuson J."/>
            <person name="Maillard F."/>
            <person name="Murat C."/>
            <person name="Nolan M."/>
            <person name="Ohm R.A."/>
            <person name="Pangilinan J."/>
            <person name="Pereira M.F."/>
            <person name="Perotto S."/>
            <person name="Peter M."/>
            <person name="Pfister S."/>
            <person name="Riley R."/>
            <person name="Sitrit Y."/>
            <person name="Stielow J.B."/>
            <person name="Szollosi G."/>
            <person name="Zifcakova L."/>
            <person name="Stursova M."/>
            <person name="Spatafora J.W."/>
            <person name="Tedersoo L."/>
            <person name="Vaario L.M."/>
            <person name="Yamada A."/>
            <person name="Yan M."/>
            <person name="Wang P."/>
            <person name="Xu J."/>
            <person name="Bruns T."/>
            <person name="Baldrian P."/>
            <person name="Vilgalys R."/>
            <person name="Dunand C."/>
            <person name="Henrissat B."/>
            <person name="Grigoriev I.V."/>
            <person name="Hibbett D."/>
            <person name="Nagy L.G."/>
            <person name="Martin F.M."/>
        </authorList>
    </citation>
    <scope>NUCLEOTIDE SEQUENCE</scope>
    <source>
        <strain evidence="1">UH-Tt-Lm1</strain>
    </source>
</reference>
<protein>
    <recommendedName>
        <fullName evidence="3">F-box domain-containing protein</fullName>
    </recommendedName>
</protein>
<dbReference type="Proteomes" id="UP000736335">
    <property type="component" value="Unassembled WGS sequence"/>
</dbReference>
<reference evidence="1" key="2">
    <citation type="submission" date="2020-11" db="EMBL/GenBank/DDBJ databases">
        <authorList>
            <consortium name="DOE Joint Genome Institute"/>
            <person name="Kuo A."/>
            <person name="Miyauchi S."/>
            <person name="Kiss E."/>
            <person name="Drula E."/>
            <person name="Kohler A."/>
            <person name="Sanchez-Garcia M."/>
            <person name="Andreopoulos B."/>
            <person name="Barry K.W."/>
            <person name="Bonito G."/>
            <person name="Buee M."/>
            <person name="Carver A."/>
            <person name="Chen C."/>
            <person name="Cichocki N."/>
            <person name="Clum A."/>
            <person name="Culley D."/>
            <person name="Crous P.W."/>
            <person name="Fauchery L."/>
            <person name="Girlanda M."/>
            <person name="Hayes R."/>
            <person name="Keri Z."/>
            <person name="Labutti K."/>
            <person name="Lipzen A."/>
            <person name="Lombard V."/>
            <person name="Magnuson J."/>
            <person name="Maillard F."/>
            <person name="Morin E."/>
            <person name="Murat C."/>
            <person name="Nolan M."/>
            <person name="Ohm R."/>
            <person name="Pangilinan J."/>
            <person name="Pereira M."/>
            <person name="Perotto S."/>
            <person name="Peter M."/>
            <person name="Riley R."/>
            <person name="Sitrit Y."/>
            <person name="Stielow B."/>
            <person name="Szollosi G."/>
            <person name="Zifcakova L."/>
            <person name="Stursova M."/>
            <person name="Spatafora J.W."/>
            <person name="Tedersoo L."/>
            <person name="Vaario L.-M."/>
            <person name="Yamada A."/>
            <person name="Yan M."/>
            <person name="Wang P."/>
            <person name="Xu J."/>
            <person name="Bruns T."/>
            <person name="Baldrian P."/>
            <person name="Vilgalys R."/>
            <person name="Henrissat B."/>
            <person name="Grigoriev I.V."/>
            <person name="Hibbett D."/>
            <person name="Nagy L.G."/>
            <person name="Martin F.M."/>
        </authorList>
    </citation>
    <scope>NUCLEOTIDE SEQUENCE</scope>
    <source>
        <strain evidence="1">UH-Tt-Lm1</strain>
    </source>
</reference>
<accession>A0A9P6L846</accession>
<dbReference type="AlphaFoldDB" id="A0A9P6L846"/>
<dbReference type="EMBL" id="WIUZ02000006">
    <property type="protein sequence ID" value="KAF9786325.1"/>
    <property type="molecule type" value="Genomic_DNA"/>
</dbReference>